<dbReference type="Pfam" id="PF00536">
    <property type="entry name" value="SAM_1"/>
    <property type="match status" value="1"/>
</dbReference>
<evidence type="ECO:0000256" key="1">
    <source>
        <dbReference type="ARBA" id="ARBA00022737"/>
    </source>
</evidence>
<dbReference type="PANTHER" id="PTHR24166:SF48">
    <property type="entry name" value="PROTEIN VAPYRIN"/>
    <property type="match status" value="1"/>
</dbReference>
<evidence type="ECO:0000313" key="7">
    <source>
        <dbReference type="RefSeq" id="XP_013379306.1"/>
    </source>
</evidence>
<dbReference type="SUPFAM" id="SSF48403">
    <property type="entry name" value="Ankyrin repeat"/>
    <property type="match status" value="1"/>
</dbReference>
<feature type="region of interest" description="Disordered" evidence="4">
    <location>
        <begin position="833"/>
        <end position="870"/>
    </location>
</feature>
<feature type="domain" description="SAM" evidence="5">
    <location>
        <begin position="763"/>
        <end position="817"/>
    </location>
</feature>
<feature type="region of interest" description="Disordered" evidence="4">
    <location>
        <begin position="662"/>
        <end position="759"/>
    </location>
</feature>
<dbReference type="Pfam" id="PF12796">
    <property type="entry name" value="Ank_2"/>
    <property type="match status" value="3"/>
</dbReference>
<feature type="repeat" description="ANK" evidence="3">
    <location>
        <begin position="137"/>
        <end position="169"/>
    </location>
</feature>
<gene>
    <name evidence="7" type="primary">LOC106150847</name>
</gene>
<dbReference type="SMART" id="SM00454">
    <property type="entry name" value="SAM"/>
    <property type="match status" value="1"/>
</dbReference>
<dbReference type="PROSITE" id="PS50297">
    <property type="entry name" value="ANK_REP_REGION"/>
    <property type="match status" value="5"/>
</dbReference>
<feature type="repeat" description="ANK" evidence="3">
    <location>
        <begin position="307"/>
        <end position="339"/>
    </location>
</feature>
<proteinExistence type="predicted"/>
<feature type="compositionally biased region" description="Basic and acidic residues" evidence="4">
    <location>
        <begin position="857"/>
        <end position="870"/>
    </location>
</feature>
<dbReference type="STRING" id="7574.A0A1S3H1F0"/>
<feature type="repeat" description="ANK" evidence="3">
    <location>
        <begin position="37"/>
        <end position="69"/>
    </location>
</feature>
<sequence>MDQIRQMLALCEQGDMASVVMLLDQGPGVEVDSADDEGTTPLAMAAANGHEQLVKVLLMKGAALDKPNNYRWTPIMHAARHGHTNVVSLLLQNKCDLYASNKLHATALTLAARGGYIQTVRLLVESGIDLNSCGTSCEFTPLMAAAQYGHDVVVRYLLDRGSDVNYRMPSTGLNALMLAAVNGHMTTAQILIERGCDPNLTNANNHTALEIASQRRKREVKGYLDRKTTNKPSAEQISIKPDIIEATKNGNLQRVKEILDEDISQVDAFSPGDGATPLMFAAMTGRMDIAQLLVEKGSDVNKQDCISGWTAIMQALYHGKKAMAKYLIGVGADVSLQAKNGCTAFDMASLIDDVDTELLRVLASKMMGKQDNKQKSKTMPAKNGALSNIEQGAEEEPKSGLKAWWNRMSNRFRNLRLGHTFRIGSNRLAPMPENAVLTDDTLRGNTSPKGGDSKVKGNGNTPGADPSLTLQSVDSFETIMLESKKNAFTLGINSNLPSETLKPVIPPFFPPPTFEMDNSDRRMPLGRPRSMVSLDTAGTTTPSRPYRPNTLKFLNKRPVSSISPSPVSPSSSGRYSYNNPSPGSSGGGSMFGQAFSRARLPASVSLGALSTVHQHGEYLGKSGSSGASSIHLTDVNLRSSQDNMLYLPATHHLPPVKLTALTVQQQSRGKRGRTASSPGFLQTSGNSSSTSGSSAQLTPRKPKSKSTSSRGSTTSTLTPSPSPTPGKQAKGPSAPSSGSRSSSSNTKTNPADPEDQGDLGGILKKLSLERYQPIFEEQEVDMEAFLTLSDADLQELGIDSNEPRKQILSAISELNSGKGRERRRLHETMTNFQNTFTDSGPGSSGGTVGRWSLQEEPGIRGETSAKSRAS</sequence>
<feature type="repeat" description="ANK" evidence="3">
    <location>
        <begin position="171"/>
        <end position="203"/>
    </location>
</feature>
<feature type="compositionally biased region" description="Low complexity" evidence="4">
    <location>
        <begin position="683"/>
        <end position="749"/>
    </location>
</feature>
<keyword evidence="1" id="KW-0677">Repeat</keyword>
<accession>A0A1S3H1F0</accession>
<dbReference type="Gene3D" id="1.25.40.20">
    <property type="entry name" value="Ankyrin repeat-containing domain"/>
    <property type="match status" value="3"/>
</dbReference>
<dbReference type="PANTHER" id="PTHR24166">
    <property type="entry name" value="ROLLING PEBBLES, ISOFORM B"/>
    <property type="match status" value="1"/>
</dbReference>
<dbReference type="GeneID" id="106150847"/>
<dbReference type="PROSITE" id="PS50105">
    <property type="entry name" value="SAM_DOMAIN"/>
    <property type="match status" value="1"/>
</dbReference>
<dbReference type="InterPro" id="IPR001660">
    <property type="entry name" value="SAM"/>
</dbReference>
<feature type="repeat" description="ANK" evidence="3">
    <location>
        <begin position="273"/>
        <end position="305"/>
    </location>
</feature>
<name>A0A1S3H1F0_LINAN</name>
<keyword evidence="2 3" id="KW-0040">ANK repeat</keyword>
<evidence type="ECO:0000256" key="4">
    <source>
        <dbReference type="SAM" id="MobiDB-lite"/>
    </source>
</evidence>
<evidence type="ECO:0000259" key="5">
    <source>
        <dbReference type="PROSITE" id="PS50105"/>
    </source>
</evidence>
<dbReference type="InterPro" id="IPR036770">
    <property type="entry name" value="Ankyrin_rpt-contain_sf"/>
</dbReference>
<feature type="region of interest" description="Disordered" evidence="4">
    <location>
        <begin position="437"/>
        <end position="469"/>
    </location>
</feature>
<feature type="compositionally biased region" description="Low complexity" evidence="4">
    <location>
        <begin position="557"/>
        <end position="583"/>
    </location>
</feature>
<organism evidence="6 7">
    <name type="scientific">Lingula anatina</name>
    <name type="common">Brachiopod</name>
    <name type="synonym">Lingula unguis</name>
    <dbReference type="NCBI Taxonomy" id="7574"/>
    <lineage>
        <taxon>Eukaryota</taxon>
        <taxon>Metazoa</taxon>
        <taxon>Spiralia</taxon>
        <taxon>Lophotrochozoa</taxon>
        <taxon>Brachiopoda</taxon>
        <taxon>Linguliformea</taxon>
        <taxon>Lingulata</taxon>
        <taxon>Lingulida</taxon>
        <taxon>Linguloidea</taxon>
        <taxon>Lingulidae</taxon>
        <taxon>Lingula</taxon>
    </lineage>
</organism>
<feature type="repeat" description="ANK" evidence="3">
    <location>
        <begin position="70"/>
        <end position="102"/>
    </location>
</feature>
<evidence type="ECO:0000256" key="2">
    <source>
        <dbReference type="ARBA" id="ARBA00023043"/>
    </source>
</evidence>
<dbReference type="InterPro" id="IPR050889">
    <property type="entry name" value="Dendritic_Spine_Reg/Scaffold"/>
</dbReference>
<dbReference type="KEGG" id="lak:106150847"/>
<feature type="region of interest" description="Disordered" evidence="4">
    <location>
        <begin position="527"/>
        <end position="590"/>
    </location>
</feature>
<feature type="region of interest" description="Disordered" evidence="4">
    <location>
        <begin position="369"/>
        <end position="394"/>
    </location>
</feature>
<dbReference type="Pfam" id="PF13857">
    <property type="entry name" value="Ank_5"/>
    <property type="match status" value="1"/>
</dbReference>
<feature type="repeat" description="ANK" evidence="3">
    <location>
        <begin position="103"/>
        <end position="135"/>
    </location>
</feature>
<reference evidence="7" key="2">
    <citation type="submission" date="2025-08" db="UniProtKB">
        <authorList>
            <consortium name="RefSeq"/>
        </authorList>
    </citation>
    <scope>IDENTIFICATION</scope>
</reference>
<dbReference type="Proteomes" id="UP000085678">
    <property type="component" value="Unplaced"/>
</dbReference>
<keyword evidence="6" id="KW-1185">Reference proteome</keyword>
<dbReference type="RefSeq" id="XP_013379306.1">
    <property type="nucleotide sequence ID" value="XM_013523852.1"/>
</dbReference>
<dbReference type="PRINTS" id="PR01415">
    <property type="entry name" value="ANKYRIN"/>
</dbReference>
<dbReference type="InterPro" id="IPR013761">
    <property type="entry name" value="SAM/pointed_sf"/>
</dbReference>
<dbReference type="InParanoid" id="A0A1S3H1F0"/>
<protein>
    <submittedName>
        <fullName evidence="7">Ankyrin repeat and SAM domain-containing protein 6</fullName>
    </submittedName>
</protein>
<evidence type="ECO:0000313" key="6">
    <source>
        <dbReference type="Proteomes" id="UP000085678"/>
    </source>
</evidence>
<dbReference type="Gene3D" id="1.10.150.50">
    <property type="entry name" value="Transcription Factor, Ets-1"/>
    <property type="match status" value="1"/>
</dbReference>
<dbReference type="OrthoDB" id="539213at2759"/>
<dbReference type="PROSITE" id="PS50088">
    <property type="entry name" value="ANK_REPEAT"/>
    <property type="match status" value="7"/>
</dbReference>
<dbReference type="InterPro" id="IPR002110">
    <property type="entry name" value="Ankyrin_rpt"/>
</dbReference>
<dbReference type="SMART" id="SM00248">
    <property type="entry name" value="ANK"/>
    <property type="match status" value="10"/>
</dbReference>
<evidence type="ECO:0000256" key="3">
    <source>
        <dbReference type="PROSITE-ProRule" id="PRU00023"/>
    </source>
</evidence>
<dbReference type="AlphaFoldDB" id="A0A1S3H1F0"/>
<reference evidence="7" key="1">
    <citation type="journal article" date="2015" name="Nat. Commun.">
        <title>The Lingula genome provides insights into brachiopod evolution and the origin of phosphate biomineralization.</title>
        <authorList>
            <person name="Luo Y.J."/>
            <person name="Takeuchi T."/>
            <person name="Koyanagi R."/>
            <person name="Yamada L."/>
            <person name="Kanda M."/>
            <person name="Khalturina M."/>
            <person name="Fujie M."/>
            <person name="Yamasaki S.I."/>
            <person name="Endo K."/>
            <person name="Satoh N."/>
        </authorList>
    </citation>
    <scope>NUCLEOTIDE SEQUENCE</scope>
</reference>
<dbReference type="SUPFAM" id="SSF47769">
    <property type="entry name" value="SAM/Pointed domain"/>
    <property type="match status" value="1"/>
</dbReference>